<reference evidence="2 3" key="1">
    <citation type="submission" date="2018-09" db="EMBL/GenBank/DDBJ databases">
        <title>Whole genome based analysis of evolution and adaptive divergence in Indian and Brazilian strains of Azospirillum brasilense.</title>
        <authorList>
            <person name="Singh C."/>
            <person name="Tripathi A.K."/>
        </authorList>
    </citation>
    <scope>NUCLEOTIDE SEQUENCE [LARGE SCALE GENOMIC DNA]</scope>
    <source>
        <strain evidence="2 3">MTCC4038</strain>
    </source>
</reference>
<evidence type="ECO:0000313" key="3">
    <source>
        <dbReference type="Proteomes" id="UP000298774"/>
    </source>
</evidence>
<evidence type="ECO:0000313" key="2">
    <source>
        <dbReference type="EMBL" id="QCO08611.1"/>
    </source>
</evidence>
<dbReference type="InterPro" id="IPR006439">
    <property type="entry name" value="HAD-SF_hydro_IA"/>
</dbReference>
<proteinExistence type="predicted"/>
<dbReference type="InterPro" id="IPR023198">
    <property type="entry name" value="PGP-like_dom2"/>
</dbReference>
<evidence type="ECO:0000313" key="4">
    <source>
        <dbReference type="Proteomes" id="UP001277471"/>
    </source>
</evidence>
<dbReference type="SFLD" id="SFLDG01129">
    <property type="entry name" value="C1.5:_HAD__Beta-PGM__Phosphata"/>
    <property type="match status" value="1"/>
</dbReference>
<dbReference type="EMBL" id="CP032339">
    <property type="protein sequence ID" value="QCO08611.1"/>
    <property type="molecule type" value="Genomic_DNA"/>
</dbReference>
<dbReference type="Pfam" id="PF00702">
    <property type="entry name" value="Hydrolase"/>
    <property type="match status" value="1"/>
</dbReference>
<gene>
    <name evidence="2" type="ORF">D3868_05860</name>
    <name evidence="1" type="ORF">SIM66_26945</name>
</gene>
<dbReference type="PANTHER" id="PTHR43481">
    <property type="entry name" value="FRUCTOSE-1-PHOSPHATE PHOSPHATASE"/>
    <property type="match status" value="1"/>
</dbReference>
<dbReference type="InterPro" id="IPR036412">
    <property type="entry name" value="HAD-like_sf"/>
</dbReference>
<dbReference type="Proteomes" id="UP000298774">
    <property type="component" value="Chromosome"/>
</dbReference>
<dbReference type="KEGG" id="abf:AMK58_11665"/>
<dbReference type="GO" id="GO:0050308">
    <property type="term" value="F:sugar-phosphatase activity"/>
    <property type="evidence" value="ECO:0007669"/>
    <property type="project" value="TreeGrafter"/>
</dbReference>
<name>A0A0P0EP28_AZOBR</name>
<protein>
    <submittedName>
        <fullName evidence="2">HAD family phosphatase</fullName>
    </submittedName>
</protein>
<dbReference type="Gene3D" id="3.40.50.1000">
    <property type="entry name" value="HAD superfamily/HAD-like"/>
    <property type="match status" value="1"/>
</dbReference>
<dbReference type="Proteomes" id="UP001277471">
    <property type="component" value="Unassembled WGS sequence"/>
</dbReference>
<dbReference type="PANTHER" id="PTHR43481:SF4">
    <property type="entry name" value="GLYCEROL-1-PHOSPHATE PHOSPHOHYDROLASE 1-RELATED"/>
    <property type="match status" value="1"/>
</dbReference>
<evidence type="ECO:0000313" key="1">
    <source>
        <dbReference type="EMBL" id="MDX5954810.1"/>
    </source>
</evidence>
<dbReference type="RefSeq" id="WP_059398914.1">
    <property type="nucleotide sequence ID" value="NZ_CP012914.1"/>
</dbReference>
<accession>A0A0P0EP28</accession>
<dbReference type="CDD" id="cd07505">
    <property type="entry name" value="HAD_BPGM-like"/>
    <property type="match status" value="1"/>
</dbReference>
<reference evidence="1 4" key="2">
    <citation type="submission" date="2023-11" db="EMBL/GenBank/DDBJ databases">
        <title>MicrobeMod: A computational toolkit for identifying prokaryotic methylation and restriction-modification with nanopore sequencing.</title>
        <authorList>
            <person name="Crits-Christoph A."/>
            <person name="Kang S.C."/>
            <person name="Lee H."/>
            <person name="Ostrov N."/>
        </authorList>
    </citation>
    <scope>NUCLEOTIDE SEQUENCE [LARGE SCALE GENOMIC DNA]</scope>
    <source>
        <strain evidence="1 4">ATCC 29145</strain>
    </source>
</reference>
<dbReference type="SFLD" id="SFLDS00003">
    <property type="entry name" value="Haloacid_Dehalogenase"/>
    <property type="match status" value="1"/>
</dbReference>
<keyword evidence="4" id="KW-1185">Reference proteome</keyword>
<dbReference type="AlphaFoldDB" id="A0A0P0EP28"/>
<dbReference type="GeneID" id="56452318"/>
<dbReference type="PRINTS" id="PR00413">
    <property type="entry name" value="HADHALOGNASE"/>
</dbReference>
<dbReference type="SUPFAM" id="SSF56784">
    <property type="entry name" value="HAD-like"/>
    <property type="match status" value="1"/>
</dbReference>
<sequence length="227" mass="24415">MSVSIVGRPPLQAILWDIDGTLLDSEPWHQRATIAVCRLHGHVMSDTDYAATLGVAFPELYARLHAARPMALTFREWADAITDLYLERIAEVEARAGALALVDAFAERGLLQACVSNSGRRVVEANLRHMGSPHFLFGLSRDDVSKGKPDPEPYLTAAARLGVPPAACAVIEDSPTGARAARAAGMLTIAWPQHADLLFEAADHVVEDPAALDWDGLCGVAERMAAD</sequence>
<dbReference type="NCBIfam" id="TIGR01509">
    <property type="entry name" value="HAD-SF-IA-v3"/>
    <property type="match status" value="1"/>
</dbReference>
<dbReference type="EMBL" id="JAWXYC010000004">
    <property type="protein sequence ID" value="MDX5954810.1"/>
    <property type="molecule type" value="Genomic_DNA"/>
</dbReference>
<organism evidence="2 3">
    <name type="scientific">Azospirillum brasilense</name>
    <dbReference type="NCBI Taxonomy" id="192"/>
    <lineage>
        <taxon>Bacteria</taxon>
        <taxon>Pseudomonadati</taxon>
        <taxon>Pseudomonadota</taxon>
        <taxon>Alphaproteobacteria</taxon>
        <taxon>Rhodospirillales</taxon>
        <taxon>Azospirillaceae</taxon>
        <taxon>Azospirillum</taxon>
    </lineage>
</organism>
<dbReference type="InterPro" id="IPR023214">
    <property type="entry name" value="HAD_sf"/>
</dbReference>
<dbReference type="Gene3D" id="1.10.150.240">
    <property type="entry name" value="Putative phosphatase, domain 2"/>
    <property type="match status" value="1"/>
</dbReference>
<dbReference type="InterPro" id="IPR051806">
    <property type="entry name" value="HAD-like_SPP"/>
</dbReference>